<feature type="transmembrane region" description="Helical" evidence="1">
    <location>
        <begin position="127"/>
        <end position="146"/>
    </location>
</feature>
<dbReference type="Pfam" id="PF03729">
    <property type="entry name" value="DUF308"/>
    <property type="match status" value="1"/>
</dbReference>
<feature type="transmembrane region" description="Helical" evidence="1">
    <location>
        <begin position="72"/>
        <end position="91"/>
    </location>
</feature>
<keyword evidence="1" id="KW-0472">Membrane</keyword>
<feature type="transmembrane region" description="Helical" evidence="1">
    <location>
        <begin position="152"/>
        <end position="179"/>
    </location>
</feature>
<gene>
    <name evidence="2" type="ORF">HG15A2_24580</name>
</gene>
<dbReference type="OrthoDB" id="9815400at2"/>
<protein>
    <submittedName>
        <fullName evidence="2">Acid-resistance membrane protein</fullName>
    </submittedName>
</protein>
<accession>A0A517MWA6</accession>
<dbReference type="AlphaFoldDB" id="A0A517MWA6"/>
<evidence type="ECO:0000313" key="2">
    <source>
        <dbReference type="EMBL" id="QDS99166.1"/>
    </source>
</evidence>
<keyword evidence="3" id="KW-1185">Reference proteome</keyword>
<feature type="transmembrane region" description="Helical" evidence="1">
    <location>
        <begin position="20"/>
        <end position="40"/>
    </location>
</feature>
<name>A0A517MWA6_9BACT</name>
<reference evidence="2 3" key="1">
    <citation type="submission" date="2019-02" db="EMBL/GenBank/DDBJ databases">
        <title>Deep-cultivation of Planctomycetes and their phenomic and genomic characterization uncovers novel biology.</title>
        <authorList>
            <person name="Wiegand S."/>
            <person name="Jogler M."/>
            <person name="Boedeker C."/>
            <person name="Pinto D."/>
            <person name="Vollmers J."/>
            <person name="Rivas-Marin E."/>
            <person name="Kohn T."/>
            <person name="Peeters S.H."/>
            <person name="Heuer A."/>
            <person name="Rast P."/>
            <person name="Oberbeckmann S."/>
            <person name="Bunk B."/>
            <person name="Jeske O."/>
            <person name="Meyerdierks A."/>
            <person name="Storesund J.E."/>
            <person name="Kallscheuer N."/>
            <person name="Luecker S."/>
            <person name="Lage O.M."/>
            <person name="Pohl T."/>
            <person name="Merkel B.J."/>
            <person name="Hornburger P."/>
            <person name="Mueller R.-W."/>
            <person name="Bruemmer F."/>
            <person name="Labrenz M."/>
            <person name="Spormann A.M."/>
            <person name="Op den Camp H."/>
            <person name="Overmann J."/>
            <person name="Amann R."/>
            <person name="Jetten M.S.M."/>
            <person name="Mascher T."/>
            <person name="Medema M.H."/>
            <person name="Devos D.P."/>
            <person name="Kaster A.-K."/>
            <person name="Ovreas L."/>
            <person name="Rohde M."/>
            <person name="Galperin M.Y."/>
            <person name="Jogler C."/>
        </authorList>
    </citation>
    <scope>NUCLEOTIDE SEQUENCE [LARGE SCALE GENOMIC DNA]</scope>
    <source>
        <strain evidence="2 3">HG15A2</strain>
    </source>
</reference>
<dbReference type="InterPro" id="IPR052712">
    <property type="entry name" value="Acid_resist_chaperone_HdeD"/>
</dbReference>
<sequence>MPASPITSDLSTLRDSWGWILVMGILMILGGLAAIATPFFATVGVVTFLGIMILAAGVAQIVSAFQCKAWKGVLLSTLVGILYLVTGFLILENPIKGAAGLTLLLALFFLTSGIFRIVISLQERFPGWGWTLLSGSVTVLLGLIVWRQFPEVALWIVGLLLGIEFVFNGWMWVMLAFAFKQIPEETSGSDSTQASLTS</sequence>
<feature type="transmembrane region" description="Helical" evidence="1">
    <location>
        <begin position="46"/>
        <end position="65"/>
    </location>
</feature>
<evidence type="ECO:0000313" key="3">
    <source>
        <dbReference type="Proteomes" id="UP000319852"/>
    </source>
</evidence>
<keyword evidence="1" id="KW-1133">Transmembrane helix</keyword>
<feature type="transmembrane region" description="Helical" evidence="1">
    <location>
        <begin position="97"/>
        <end position="115"/>
    </location>
</feature>
<organism evidence="2 3">
    <name type="scientific">Adhaeretor mobilis</name>
    <dbReference type="NCBI Taxonomy" id="1930276"/>
    <lineage>
        <taxon>Bacteria</taxon>
        <taxon>Pseudomonadati</taxon>
        <taxon>Planctomycetota</taxon>
        <taxon>Planctomycetia</taxon>
        <taxon>Pirellulales</taxon>
        <taxon>Lacipirellulaceae</taxon>
        <taxon>Adhaeretor</taxon>
    </lineage>
</organism>
<proteinExistence type="predicted"/>
<dbReference type="Proteomes" id="UP000319852">
    <property type="component" value="Chromosome"/>
</dbReference>
<dbReference type="GO" id="GO:0005886">
    <property type="term" value="C:plasma membrane"/>
    <property type="evidence" value="ECO:0007669"/>
    <property type="project" value="TreeGrafter"/>
</dbReference>
<dbReference type="RefSeq" id="WP_145060428.1">
    <property type="nucleotide sequence ID" value="NZ_CP036263.1"/>
</dbReference>
<dbReference type="KEGG" id="amob:HG15A2_24580"/>
<dbReference type="PANTHER" id="PTHR34989">
    <property type="entry name" value="PROTEIN HDED"/>
    <property type="match status" value="1"/>
</dbReference>
<dbReference type="InterPro" id="IPR005325">
    <property type="entry name" value="DUF308_memb"/>
</dbReference>
<dbReference type="PANTHER" id="PTHR34989:SF1">
    <property type="entry name" value="PROTEIN HDED"/>
    <property type="match status" value="1"/>
</dbReference>
<keyword evidence="1" id="KW-0812">Transmembrane</keyword>
<dbReference type="EMBL" id="CP036263">
    <property type="protein sequence ID" value="QDS99166.1"/>
    <property type="molecule type" value="Genomic_DNA"/>
</dbReference>
<evidence type="ECO:0000256" key="1">
    <source>
        <dbReference type="SAM" id="Phobius"/>
    </source>
</evidence>